<dbReference type="eggNOG" id="ENOG5032SS1">
    <property type="taxonomic scope" value="Bacteria"/>
</dbReference>
<accession>B0C4M3</accession>
<name>B0C4M3_ACAM1</name>
<dbReference type="KEGG" id="amr:AM1_4935"/>
<evidence type="ECO:0008006" key="3">
    <source>
        <dbReference type="Google" id="ProtNLM"/>
    </source>
</evidence>
<evidence type="ECO:0000313" key="2">
    <source>
        <dbReference type="Proteomes" id="UP000000268"/>
    </source>
</evidence>
<proteinExistence type="predicted"/>
<sequence length="85" mass="9992">MFTVRLDPETEQQLADLLAHAPDSNRSELIKRLIKERWLTLDLDRPFVERREGHPKHLLQDAPPDLSERAVRKQAIASYLKKRHS</sequence>
<protein>
    <recommendedName>
        <fullName evidence="3">Ribbon-helix-helix protein CopG domain-containing protein</fullName>
    </recommendedName>
</protein>
<keyword evidence="2" id="KW-1185">Reference proteome</keyword>
<dbReference type="STRING" id="329726.AM1_4935"/>
<dbReference type="Proteomes" id="UP000000268">
    <property type="component" value="Chromosome"/>
</dbReference>
<dbReference type="EMBL" id="CP000828">
    <property type="protein sequence ID" value="ABW29906.1"/>
    <property type="molecule type" value="Genomic_DNA"/>
</dbReference>
<dbReference type="HOGENOM" id="CLU_175353_0_0_3"/>
<gene>
    <name evidence="1" type="ordered locus">AM1_4935</name>
</gene>
<dbReference type="RefSeq" id="WP_012165179.1">
    <property type="nucleotide sequence ID" value="NC_009925.1"/>
</dbReference>
<organism evidence="1 2">
    <name type="scientific">Acaryochloris marina (strain MBIC 11017)</name>
    <dbReference type="NCBI Taxonomy" id="329726"/>
    <lineage>
        <taxon>Bacteria</taxon>
        <taxon>Bacillati</taxon>
        <taxon>Cyanobacteriota</taxon>
        <taxon>Cyanophyceae</taxon>
        <taxon>Acaryochloridales</taxon>
        <taxon>Acaryochloridaceae</taxon>
        <taxon>Acaryochloris</taxon>
    </lineage>
</organism>
<dbReference type="AlphaFoldDB" id="B0C4M3"/>
<evidence type="ECO:0000313" key="1">
    <source>
        <dbReference type="EMBL" id="ABW29906.1"/>
    </source>
</evidence>
<reference evidence="1 2" key="1">
    <citation type="journal article" date="2008" name="Proc. Natl. Acad. Sci. U.S.A.">
        <title>Niche adaptation and genome expansion in the chlorophyll d-producing cyanobacterium Acaryochloris marina.</title>
        <authorList>
            <person name="Swingley W.D."/>
            <person name="Chen M."/>
            <person name="Cheung P.C."/>
            <person name="Conrad A.L."/>
            <person name="Dejesa L.C."/>
            <person name="Hao J."/>
            <person name="Honchak B.M."/>
            <person name="Karbach L.E."/>
            <person name="Kurdoglu A."/>
            <person name="Lahiri S."/>
            <person name="Mastrian S.D."/>
            <person name="Miyashita H."/>
            <person name="Page L."/>
            <person name="Ramakrishna P."/>
            <person name="Satoh S."/>
            <person name="Sattley W.M."/>
            <person name="Shimada Y."/>
            <person name="Taylor H.L."/>
            <person name="Tomo T."/>
            <person name="Tsuchiya T."/>
            <person name="Wang Z.T."/>
            <person name="Raymond J."/>
            <person name="Mimuro M."/>
            <person name="Blankenship R.E."/>
            <person name="Touchman J.W."/>
        </authorList>
    </citation>
    <scope>NUCLEOTIDE SEQUENCE [LARGE SCALE GENOMIC DNA]</scope>
    <source>
        <strain evidence="2">MBIC 11017</strain>
    </source>
</reference>